<comment type="subcellular location">
    <subcellularLocation>
        <location evidence="1">Nucleus</location>
    </subcellularLocation>
</comment>
<sequence>MDAEQTKVQLLRIPEEERIYEREEVLGRDASSVFPTESKGEVMKSDAAKELLGSSNRFITQSELDAIKVERGLRDSDGPEAPLKPLVEVLREAKEAKEEAFQAVWRSMKTGKNRPLDEDELDFVERVLDQERQKDRSVRAEEQAALDIFQQEVKEAAERQQKQDEAAAASAAPAPPKPKQAPAPKRKPAVPLMRVKPAKKHNTALHGSMATSDSRLIEGRPAEGHNNSGKASDIANGKAHAPEDGLGGLFGAYGSESEED</sequence>
<name>A0AAV1IJL3_9CHLO</name>
<dbReference type="Pfam" id="PF10187">
    <property type="entry name" value="FAM192A_Fyv6_N"/>
    <property type="match status" value="1"/>
</dbReference>
<feature type="domain" description="FAM192A/Fyv6 N-terminal" evidence="4">
    <location>
        <begin position="75"/>
        <end position="149"/>
    </location>
</feature>
<comment type="caution">
    <text evidence="5">The sequence shown here is derived from an EMBL/GenBank/DDBJ whole genome shotgun (WGS) entry which is preliminary data.</text>
</comment>
<proteinExistence type="predicted"/>
<keyword evidence="6" id="KW-1185">Reference proteome</keyword>
<keyword evidence="2" id="KW-0539">Nucleus</keyword>
<evidence type="ECO:0000259" key="4">
    <source>
        <dbReference type="Pfam" id="PF10187"/>
    </source>
</evidence>
<dbReference type="PANTHER" id="PTHR13495">
    <property type="entry name" value="NEFA-INTERACTING NUCLEAR PROTEIN NIP30"/>
    <property type="match status" value="1"/>
</dbReference>
<reference evidence="5 6" key="1">
    <citation type="submission" date="2023-10" db="EMBL/GenBank/DDBJ databases">
        <authorList>
            <person name="Maclean D."/>
            <person name="Macfadyen A."/>
        </authorList>
    </citation>
    <scope>NUCLEOTIDE SEQUENCE [LARGE SCALE GENOMIC DNA]</scope>
</reference>
<evidence type="ECO:0000256" key="3">
    <source>
        <dbReference type="SAM" id="MobiDB-lite"/>
    </source>
</evidence>
<dbReference type="PANTHER" id="PTHR13495:SF0">
    <property type="entry name" value="PSME3-INTERACTING PROTEIN"/>
    <property type="match status" value="1"/>
</dbReference>
<dbReference type="GO" id="GO:0005634">
    <property type="term" value="C:nucleus"/>
    <property type="evidence" value="ECO:0007669"/>
    <property type="project" value="UniProtKB-SubCell"/>
</dbReference>
<evidence type="ECO:0000313" key="6">
    <source>
        <dbReference type="Proteomes" id="UP001314263"/>
    </source>
</evidence>
<organism evidence="5 6">
    <name type="scientific">Coccomyxa viridis</name>
    <dbReference type="NCBI Taxonomy" id="1274662"/>
    <lineage>
        <taxon>Eukaryota</taxon>
        <taxon>Viridiplantae</taxon>
        <taxon>Chlorophyta</taxon>
        <taxon>core chlorophytes</taxon>
        <taxon>Trebouxiophyceae</taxon>
        <taxon>Trebouxiophyceae incertae sedis</taxon>
        <taxon>Coccomyxaceae</taxon>
        <taxon>Coccomyxa</taxon>
    </lineage>
</organism>
<evidence type="ECO:0000256" key="1">
    <source>
        <dbReference type="ARBA" id="ARBA00004123"/>
    </source>
</evidence>
<feature type="region of interest" description="Disordered" evidence="3">
    <location>
        <begin position="151"/>
        <end position="260"/>
    </location>
</feature>
<dbReference type="InterPro" id="IPR019331">
    <property type="entry name" value="FAM192A/Fyv6_N"/>
</dbReference>
<protein>
    <recommendedName>
        <fullName evidence="4">FAM192A/Fyv6 N-terminal domain-containing protein</fullName>
    </recommendedName>
</protein>
<dbReference type="AlphaFoldDB" id="A0AAV1IJL3"/>
<feature type="compositionally biased region" description="Basic and acidic residues" evidence="3">
    <location>
        <begin position="152"/>
        <end position="165"/>
    </location>
</feature>
<accession>A0AAV1IJL3</accession>
<dbReference type="InterPro" id="IPR039845">
    <property type="entry name" value="FAM192A"/>
</dbReference>
<gene>
    <name evidence="5" type="ORF">CVIRNUC_009854</name>
</gene>
<dbReference type="EMBL" id="CAUYUE010000015">
    <property type="protein sequence ID" value="CAK0786640.1"/>
    <property type="molecule type" value="Genomic_DNA"/>
</dbReference>
<dbReference type="Proteomes" id="UP001314263">
    <property type="component" value="Unassembled WGS sequence"/>
</dbReference>
<evidence type="ECO:0000313" key="5">
    <source>
        <dbReference type="EMBL" id="CAK0786640.1"/>
    </source>
</evidence>
<evidence type="ECO:0000256" key="2">
    <source>
        <dbReference type="ARBA" id="ARBA00023242"/>
    </source>
</evidence>